<dbReference type="PANTHER" id="PTHR18916:SF85">
    <property type="entry name" value="TUBULIN-FOLDING COFACTOR B"/>
    <property type="match status" value="1"/>
</dbReference>
<dbReference type="Gene3D" id="2.30.30.190">
    <property type="entry name" value="CAP Gly-rich-like domain"/>
    <property type="match status" value="1"/>
</dbReference>
<sequence length="251" mass="28573">MSISVEIKSDFSSIVKDFSKNLTLLELSNKLYPITGVSPSDMALSLYSGSELLGKYENILNNSEKLPLIDINYSSIKVIVFDLNSNSITNQIKKLQNEDEFENNDKFKSFEISEEEYSSRKDTVLQWKKIINWGDLTQNIKKNKKDQELNNLKVNSLQLNERCSIKADGQLERRGILRYIGKVPDINPTDIWCGIEFDEPVGKNNGTFKGITYFGPVNKNYGGFVKPKNVETGKQFVPELSELCFSDDDEL</sequence>
<evidence type="ECO:0000313" key="7">
    <source>
        <dbReference type="Proteomes" id="UP000002866"/>
    </source>
</evidence>
<dbReference type="EMBL" id="HE806317">
    <property type="protein sequence ID" value="CCH58953.1"/>
    <property type="molecule type" value="Genomic_DNA"/>
</dbReference>
<dbReference type="GO" id="GO:0005634">
    <property type="term" value="C:nucleus"/>
    <property type="evidence" value="ECO:0007669"/>
    <property type="project" value="TreeGrafter"/>
</dbReference>
<feature type="domain" description="CAP-Gly" evidence="5">
    <location>
        <begin position="191"/>
        <end position="226"/>
    </location>
</feature>
<dbReference type="OrthoDB" id="5295208at2759"/>
<dbReference type="eggNOG" id="KOG3206">
    <property type="taxonomic scope" value="Eukaryota"/>
</dbReference>
<name>I2GXV1_HENB6</name>
<dbReference type="RefSeq" id="XP_004178472.1">
    <property type="nucleotide sequence ID" value="XM_004178424.1"/>
</dbReference>
<dbReference type="InterPro" id="IPR000626">
    <property type="entry name" value="Ubiquitin-like_dom"/>
</dbReference>
<dbReference type="GeneID" id="14493924"/>
<protein>
    <recommendedName>
        <fullName evidence="5">CAP-Gly domain-containing protein</fullName>
    </recommendedName>
</protein>
<accession>I2GXV1</accession>
<gene>
    <name evidence="6" type="primary">TBLA0B01100</name>
    <name evidence="6" type="ORF">TBLA_0B01100</name>
</gene>
<dbReference type="GO" id="GO:0005737">
    <property type="term" value="C:cytoplasm"/>
    <property type="evidence" value="ECO:0007669"/>
    <property type="project" value="UniProtKB-SubCell"/>
</dbReference>
<dbReference type="GO" id="GO:0051010">
    <property type="term" value="F:microtubule plus-end binding"/>
    <property type="evidence" value="ECO:0007669"/>
    <property type="project" value="TreeGrafter"/>
</dbReference>
<dbReference type="HOGENOM" id="CLU_067577_2_0_1"/>
<evidence type="ECO:0000256" key="1">
    <source>
        <dbReference type="ARBA" id="ARBA00004496"/>
    </source>
</evidence>
<comment type="subcellular location">
    <subcellularLocation>
        <location evidence="1">Cytoplasm</location>
    </subcellularLocation>
</comment>
<dbReference type="SUPFAM" id="SSF74924">
    <property type="entry name" value="Cap-Gly domain"/>
    <property type="match status" value="1"/>
</dbReference>
<dbReference type="Proteomes" id="UP000002866">
    <property type="component" value="Chromosome 2"/>
</dbReference>
<comment type="similarity">
    <text evidence="4">Belongs to the TBCB family.</text>
</comment>
<dbReference type="InterPro" id="IPR029071">
    <property type="entry name" value="Ubiquitin-like_domsf"/>
</dbReference>
<evidence type="ECO:0000256" key="2">
    <source>
        <dbReference type="ARBA" id="ARBA00022490"/>
    </source>
</evidence>
<evidence type="ECO:0000256" key="3">
    <source>
        <dbReference type="ARBA" id="ARBA00023186"/>
    </source>
</evidence>
<organism evidence="6 7">
    <name type="scientific">Henningerozyma blattae (strain ATCC 34711 / CBS 6284 / DSM 70876 / NBRC 10599 / NRRL Y-10934 / UCD 77-7)</name>
    <name type="common">Yeast</name>
    <name type="synonym">Tetrapisispora blattae</name>
    <dbReference type="NCBI Taxonomy" id="1071380"/>
    <lineage>
        <taxon>Eukaryota</taxon>
        <taxon>Fungi</taxon>
        <taxon>Dikarya</taxon>
        <taxon>Ascomycota</taxon>
        <taxon>Saccharomycotina</taxon>
        <taxon>Saccharomycetes</taxon>
        <taxon>Saccharomycetales</taxon>
        <taxon>Saccharomycetaceae</taxon>
        <taxon>Henningerozyma</taxon>
    </lineage>
</organism>
<dbReference type="InParanoid" id="I2GXV1"/>
<keyword evidence="3" id="KW-0143">Chaperone</keyword>
<dbReference type="KEGG" id="tbl:TBLA_0B01100"/>
<dbReference type="GO" id="GO:0035371">
    <property type="term" value="C:microtubule plus-end"/>
    <property type="evidence" value="ECO:0007669"/>
    <property type="project" value="TreeGrafter"/>
</dbReference>
<dbReference type="FunCoup" id="I2GXV1">
    <property type="interactions" value="750"/>
</dbReference>
<dbReference type="SMART" id="SM01052">
    <property type="entry name" value="CAP_GLY"/>
    <property type="match status" value="1"/>
</dbReference>
<evidence type="ECO:0000256" key="4">
    <source>
        <dbReference type="ARBA" id="ARBA00025779"/>
    </source>
</evidence>
<dbReference type="AlphaFoldDB" id="I2GXV1"/>
<dbReference type="Gene3D" id="3.10.20.90">
    <property type="entry name" value="Phosphatidylinositol 3-kinase Catalytic Subunit, Chain A, domain 1"/>
    <property type="match status" value="1"/>
</dbReference>
<dbReference type="InterPro" id="IPR000938">
    <property type="entry name" value="CAP-Gly_domain"/>
</dbReference>
<dbReference type="STRING" id="1071380.I2GXV1"/>
<dbReference type="InterPro" id="IPR036859">
    <property type="entry name" value="CAP-Gly_dom_sf"/>
</dbReference>
<dbReference type="Pfam" id="PF01302">
    <property type="entry name" value="CAP_GLY"/>
    <property type="match status" value="1"/>
</dbReference>
<dbReference type="Pfam" id="PF14560">
    <property type="entry name" value="Ubiquitin_2"/>
    <property type="match status" value="1"/>
</dbReference>
<reference evidence="6 7" key="1">
    <citation type="journal article" date="2011" name="Proc. Natl. Acad. Sci. U.S.A.">
        <title>Evolutionary erosion of yeast sex chromosomes by mating-type switching accidents.</title>
        <authorList>
            <person name="Gordon J.L."/>
            <person name="Armisen D."/>
            <person name="Proux-Wera E."/>
            <person name="Oheigeartaigh S.S."/>
            <person name="Byrne K.P."/>
            <person name="Wolfe K.H."/>
        </authorList>
    </citation>
    <scope>NUCLEOTIDE SEQUENCE [LARGE SCALE GENOMIC DNA]</scope>
    <source>
        <strain evidence="7">ATCC 34711 / CBS 6284 / DSM 70876 / NBRC 10599 / NRRL Y-10934 / UCD 77-7</strain>
    </source>
</reference>
<dbReference type="GO" id="GO:0031122">
    <property type="term" value="P:cytoplasmic microtubule organization"/>
    <property type="evidence" value="ECO:0007669"/>
    <property type="project" value="TreeGrafter"/>
</dbReference>
<proteinExistence type="inferred from homology"/>
<dbReference type="OMA" id="WCGIEFD"/>
<dbReference type="PANTHER" id="PTHR18916">
    <property type="entry name" value="DYNACTIN 1-RELATED MICROTUBULE-BINDING"/>
    <property type="match status" value="1"/>
</dbReference>
<keyword evidence="2" id="KW-0963">Cytoplasm</keyword>
<dbReference type="SUPFAM" id="SSF54236">
    <property type="entry name" value="Ubiquitin-like"/>
    <property type="match status" value="1"/>
</dbReference>
<dbReference type="PROSITE" id="PS00845">
    <property type="entry name" value="CAP_GLY_1"/>
    <property type="match status" value="1"/>
</dbReference>
<dbReference type="PROSITE" id="PS50245">
    <property type="entry name" value="CAP_GLY_2"/>
    <property type="match status" value="1"/>
</dbReference>
<keyword evidence="7" id="KW-1185">Reference proteome</keyword>
<evidence type="ECO:0000313" key="6">
    <source>
        <dbReference type="EMBL" id="CCH58953.1"/>
    </source>
</evidence>
<evidence type="ECO:0000259" key="5">
    <source>
        <dbReference type="PROSITE" id="PS50245"/>
    </source>
</evidence>